<dbReference type="InterPro" id="IPR012337">
    <property type="entry name" value="RNaseH-like_sf"/>
</dbReference>
<dbReference type="InterPro" id="IPR036397">
    <property type="entry name" value="RNaseH_sf"/>
</dbReference>
<dbReference type="PANTHER" id="PTHR35046">
    <property type="entry name" value="ZINC KNUCKLE (CCHC-TYPE) FAMILY PROTEIN"/>
    <property type="match status" value="1"/>
</dbReference>
<organism evidence="2 3">
    <name type="scientific">Vitis vinifera</name>
    <name type="common">Grape</name>
    <dbReference type="NCBI Taxonomy" id="29760"/>
    <lineage>
        <taxon>Eukaryota</taxon>
        <taxon>Viridiplantae</taxon>
        <taxon>Streptophyta</taxon>
        <taxon>Embryophyta</taxon>
        <taxon>Tracheophyta</taxon>
        <taxon>Spermatophyta</taxon>
        <taxon>Magnoliopsida</taxon>
        <taxon>eudicotyledons</taxon>
        <taxon>Gunneridae</taxon>
        <taxon>Pentapetalae</taxon>
        <taxon>rosids</taxon>
        <taxon>Vitales</taxon>
        <taxon>Vitaceae</taxon>
        <taxon>Viteae</taxon>
        <taxon>Vitis</taxon>
    </lineage>
</organism>
<evidence type="ECO:0000259" key="1">
    <source>
        <dbReference type="PROSITE" id="PS50994"/>
    </source>
</evidence>
<protein>
    <recommendedName>
        <fullName evidence="1">Integrase catalytic domain-containing protein</fullName>
    </recommendedName>
</protein>
<sequence length="118" mass="13967">MNFIIGFPKIRDFKSIFVIVDRFFKCYVFIPALEACPTEEVARLFFNYVVKHFGLPRDIVSDRYARFIGRFWVELFKLLGSKLKFSTTNRPQTDKQTERINALLEEYLRCPCASVGRR</sequence>
<reference evidence="2 3" key="1">
    <citation type="journal article" date="2023" name="Hortic Res">
        <title>The complete reference genome for grapevine (Vitis vinifera L.) genetics and breeding.</title>
        <authorList>
            <person name="Shi X."/>
            <person name="Cao S."/>
            <person name="Wang X."/>
            <person name="Huang S."/>
            <person name="Wang Y."/>
            <person name="Liu Z."/>
            <person name="Liu W."/>
            <person name="Leng X."/>
            <person name="Peng Y."/>
            <person name="Wang N."/>
            <person name="Wang Y."/>
            <person name="Ma Z."/>
            <person name="Xu X."/>
            <person name="Zhang F."/>
            <person name="Xue H."/>
            <person name="Zhong H."/>
            <person name="Wang Y."/>
            <person name="Zhang K."/>
            <person name="Velt A."/>
            <person name="Avia K."/>
            <person name="Holtgrawe D."/>
            <person name="Grimplet J."/>
            <person name="Matus J.T."/>
            <person name="Ware D."/>
            <person name="Wu X."/>
            <person name="Wang H."/>
            <person name="Liu C."/>
            <person name="Fang Y."/>
            <person name="Rustenholz C."/>
            <person name="Cheng Z."/>
            <person name="Xiao H."/>
            <person name="Zhou Y."/>
        </authorList>
    </citation>
    <scope>NUCLEOTIDE SEQUENCE [LARGE SCALE GENOMIC DNA]</scope>
    <source>
        <strain evidence="3">cv. Pinot noir / PN40024</strain>
        <tissue evidence="2">Leaf</tissue>
    </source>
</reference>
<accession>A0ABY9CXN9</accession>
<dbReference type="SUPFAM" id="SSF53098">
    <property type="entry name" value="Ribonuclease H-like"/>
    <property type="match status" value="1"/>
</dbReference>
<dbReference type="Gene3D" id="3.30.420.10">
    <property type="entry name" value="Ribonuclease H-like superfamily/Ribonuclease H"/>
    <property type="match status" value="1"/>
</dbReference>
<dbReference type="PANTHER" id="PTHR35046:SF26">
    <property type="entry name" value="RNA-DIRECTED DNA POLYMERASE"/>
    <property type="match status" value="1"/>
</dbReference>
<evidence type="ECO:0000313" key="3">
    <source>
        <dbReference type="Proteomes" id="UP001227230"/>
    </source>
</evidence>
<dbReference type="InterPro" id="IPR001584">
    <property type="entry name" value="Integrase_cat-core"/>
</dbReference>
<keyword evidence="3" id="KW-1185">Reference proteome</keyword>
<evidence type="ECO:0000313" key="2">
    <source>
        <dbReference type="EMBL" id="WJZ99296.1"/>
    </source>
</evidence>
<name>A0ABY9CXN9_VITVI</name>
<feature type="domain" description="Integrase catalytic" evidence="1">
    <location>
        <begin position="1"/>
        <end position="118"/>
    </location>
</feature>
<dbReference type="Proteomes" id="UP001227230">
    <property type="component" value="Chromosome 12"/>
</dbReference>
<dbReference type="EMBL" id="CP126659">
    <property type="protein sequence ID" value="WJZ99296.1"/>
    <property type="molecule type" value="Genomic_DNA"/>
</dbReference>
<gene>
    <name evidence="2" type="ORF">VitviT2T_017752</name>
</gene>
<dbReference type="PROSITE" id="PS50994">
    <property type="entry name" value="INTEGRASE"/>
    <property type="match status" value="1"/>
</dbReference>
<proteinExistence type="predicted"/>